<organism evidence="2 3">
    <name type="scientific">Pristionchus entomophagus</name>
    <dbReference type="NCBI Taxonomy" id="358040"/>
    <lineage>
        <taxon>Eukaryota</taxon>
        <taxon>Metazoa</taxon>
        <taxon>Ecdysozoa</taxon>
        <taxon>Nematoda</taxon>
        <taxon>Chromadorea</taxon>
        <taxon>Rhabditida</taxon>
        <taxon>Rhabditina</taxon>
        <taxon>Diplogasteromorpha</taxon>
        <taxon>Diplogasteroidea</taxon>
        <taxon>Neodiplogasteridae</taxon>
        <taxon>Pristionchus</taxon>
    </lineage>
</organism>
<dbReference type="Proteomes" id="UP001432027">
    <property type="component" value="Unassembled WGS sequence"/>
</dbReference>
<protein>
    <recommendedName>
        <fullName evidence="4">BBSome-interacting protein 1</fullName>
    </recommendedName>
</protein>
<gene>
    <name evidence="2" type="ORF">PENTCL1PPCAC_2384</name>
</gene>
<keyword evidence="3" id="KW-1185">Reference proteome</keyword>
<dbReference type="InterPro" id="IPR028233">
    <property type="entry name" value="BBIP10"/>
</dbReference>
<dbReference type="Pfam" id="PF14777">
    <property type="entry name" value="BBIP10"/>
    <property type="match status" value="1"/>
</dbReference>
<reference evidence="2" key="1">
    <citation type="submission" date="2023-10" db="EMBL/GenBank/DDBJ databases">
        <title>Genome assembly of Pristionchus species.</title>
        <authorList>
            <person name="Yoshida K."/>
            <person name="Sommer R.J."/>
        </authorList>
    </citation>
    <scope>NUCLEOTIDE SEQUENCE</scope>
    <source>
        <strain evidence="2">RS0144</strain>
    </source>
</reference>
<feature type="region of interest" description="Disordered" evidence="1">
    <location>
        <begin position="47"/>
        <end position="67"/>
    </location>
</feature>
<dbReference type="PANTHER" id="PTHR28596:SF1">
    <property type="entry name" value="BBSOME-INTERACTING PROTEIN 1"/>
    <property type="match status" value="1"/>
</dbReference>
<feature type="compositionally biased region" description="Basic and acidic residues" evidence="1">
    <location>
        <begin position="47"/>
        <end position="60"/>
    </location>
</feature>
<evidence type="ECO:0008006" key="4">
    <source>
        <dbReference type="Google" id="ProtNLM"/>
    </source>
</evidence>
<evidence type="ECO:0000256" key="1">
    <source>
        <dbReference type="SAM" id="MobiDB-lite"/>
    </source>
</evidence>
<dbReference type="GO" id="GO:0097500">
    <property type="term" value="P:receptor localization to non-motile cilium"/>
    <property type="evidence" value="ECO:0007669"/>
    <property type="project" value="TreeGrafter"/>
</dbReference>
<name>A0AAV5SBN6_9BILA</name>
<sequence length="92" mass="10680">MTEFKEIFGPQNAMLFMEEPVMPIFCKPKLLPLKTVTMEKLEKMQKEASERLRDIDKTDDEKEETEGQEIIVGISMVKEKEEKKADIWSADG</sequence>
<dbReference type="AlphaFoldDB" id="A0AAV5SBN6"/>
<dbReference type="EMBL" id="BTSX01000001">
    <property type="protein sequence ID" value="GMS80209.1"/>
    <property type="molecule type" value="Genomic_DNA"/>
</dbReference>
<dbReference type="GO" id="GO:0060271">
    <property type="term" value="P:cilium assembly"/>
    <property type="evidence" value="ECO:0007669"/>
    <property type="project" value="InterPro"/>
</dbReference>
<accession>A0AAV5SBN6</accession>
<evidence type="ECO:0000313" key="2">
    <source>
        <dbReference type="EMBL" id="GMS80209.1"/>
    </source>
</evidence>
<evidence type="ECO:0000313" key="3">
    <source>
        <dbReference type="Proteomes" id="UP001432027"/>
    </source>
</evidence>
<dbReference type="PANTHER" id="PTHR28596">
    <property type="entry name" value="BBSOME-INTERACTING PROTEIN 1"/>
    <property type="match status" value="1"/>
</dbReference>
<dbReference type="GO" id="GO:0034464">
    <property type="term" value="C:BBSome"/>
    <property type="evidence" value="ECO:0007669"/>
    <property type="project" value="InterPro"/>
</dbReference>
<comment type="caution">
    <text evidence="2">The sequence shown here is derived from an EMBL/GenBank/DDBJ whole genome shotgun (WGS) entry which is preliminary data.</text>
</comment>
<proteinExistence type="predicted"/>